<reference evidence="2 4" key="3">
    <citation type="journal article" date="2024" name="Syst. Appl. Microbiol.">
        <title>Helicobacter cappadocius sp. nov., from lizards: The first psychrotrophic Helicobacter species.</title>
        <authorList>
            <person name="Aydin F."/>
            <person name="Tarhane S."/>
            <person name="Karakaya E."/>
            <person name="Abay S."/>
            <person name="Kayman T."/>
            <person name="Guran O."/>
            <person name="Bozkurt E."/>
            <person name="Uzum N."/>
            <person name="Avci A."/>
            <person name="Olgun K."/>
            <person name="Jablonski D."/>
            <person name="Guran C."/>
            <person name="Burcin Saticioglu I."/>
        </authorList>
    </citation>
    <scope>NUCLEOTIDE SEQUENCE [LARGE SCALE GENOMIC DNA]</scope>
    <source>
        <strain evidence="2">Faydin-H75</strain>
        <strain evidence="4">faydin-H76</strain>
    </source>
</reference>
<reference evidence="2" key="2">
    <citation type="submission" date="2023-07" db="EMBL/GenBank/DDBJ databases">
        <authorList>
            <person name="Aydin F."/>
            <person name="Tarhane S."/>
            <person name="Saticioglu I.B."/>
            <person name="Karakaya E."/>
            <person name="Abay S."/>
            <person name="Guran O."/>
            <person name="Bozkurt E."/>
            <person name="Uzum N."/>
            <person name="Olgun K."/>
            <person name="Jablonski D."/>
        </authorList>
    </citation>
    <scope>NUCLEOTIDE SEQUENCE</scope>
    <source>
        <strain evidence="2">Faydin-H75</strain>
    </source>
</reference>
<dbReference type="EMBL" id="JAUYZK010000001">
    <property type="protein sequence ID" value="MDP2538213.1"/>
    <property type="molecule type" value="Genomic_DNA"/>
</dbReference>
<evidence type="ECO:0000256" key="1">
    <source>
        <dbReference type="SAM" id="SignalP"/>
    </source>
</evidence>
<dbReference type="AlphaFoldDB" id="A0AA90Q147"/>
<comment type="caution">
    <text evidence="3">The sequence shown here is derived from an EMBL/GenBank/DDBJ whole genome shotgun (WGS) entry which is preliminary data.</text>
</comment>
<dbReference type="Pfam" id="PF12869">
    <property type="entry name" value="tRNA_anti-like"/>
    <property type="match status" value="1"/>
</dbReference>
<name>A0AA90Q147_9HELI</name>
<keyword evidence="1" id="KW-0732">Signal</keyword>
<proteinExistence type="predicted"/>
<keyword evidence="5" id="KW-1185">Reference proteome</keyword>
<sequence>MRIYIVSIFLFLSLGNFLAASNSNSKIFKTTPDELDQMFSENELFANEKLDGKSVEITGVIASIGKSMGKPYVEFKLSNSFLVAVMFVEISEINSLTNLRKGQTTSLICEKISYFMFPTGENCTIKRSK</sequence>
<reference evidence="3 5" key="1">
    <citation type="submission" date="2023-07" db="EMBL/GenBank/DDBJ databases">
        <title>Unpublished Manusciprt.</title>
        <authorList>
            <person name="Aydin F."/>
            <person name="Tarhane S."/>
            <person name="Saticioglu I.B."/>
            <person name="Karakaya E."/>
            <person name="Abay S."/>
            <person name="Guran O."/>
            <person name="Bozkurt E."/>
            <person name="Uzum N."/>
            <person name="Olgun K."/>
            <person name="Jablonski D."/>
        </authorList>
    </citation>
    <scope>NUCLEOTIDE SEQUENCE</scope>
    <source>
        <strain evidence="5">faydin-H75</strain>
        <strain evidence="3">Faydin-H76</strain>
    </source>
</reference>
<dbReference type="InterPro" id="IPR024422">
    <property type="entry name" value="Protein_unknown_function_OB"/>
</dbReference>
<dbReference type="EMBL" id="JAUPEV010000001">
    <property type="protein sequence ID" value="MDO7252346.1"/>
    <property type="molecule type" value="Genomic_DNA"/>
</dbReference>
<accession>A0AA90Q147</accession>
<dbReference type="Proteomes" id="UP001240777">
    <property type="component" value="Unassembled WGS sequence"/>
</dbReference>
<organism evidence="3 4">
    <name type="scientific">Helicobacter cappadocius</name>
    <dbReference type="NCBI Taxonomy" id="3063998"/>
    <lineage>
        <taxon>Bacteria</taxon>
        <taxon>Pseudomonadati</taxon>
        <taxon>Campylobacterota</taxon>
        <taxon>Epsilonproteobacteria</taxon>
        <taxon>Campylobacterales</taxon>
        <taxon>Helicobacteraceae</taxon>
        <taxon>Helicobacter</taxon>
    </lineage>
</organism>
<dbReference type="RefSeq" id="WP_305516190.1">
    <property type="nucleotide sequence ID" value="NZ_JAUPEV010000001.1"/>
</dbReference>
<evidence type="ECO:0008006" key="6">
    <source>
        <dbReference type="Google" id="ProtNLM"/>
    </source>
</evidence>
<gene>
    <name evidence="2" type="ORF">Q5I04_00225</name>
    <name evidence="3" type="ORF">Q5I06_00225</name>
</gene>
<protein>
    <recommendedName>
        <fullName evidence="6">tRNA_anti-like</fullName>
    </recommendedName>
</protein>
<evidence type="ECO:0000313" key="4">
    <source>
        <dbReference type="Proteomes" id="UP001177258"/>
    </source>
</evidence>
<evidence type="ECO:0000313" key="3">
    <source>
        <dbReference type="EMBL" id="MDP2538213.1"/>
    </source>
</evidence>
<evidence type="ECO:0000313" key="5">
    <source>
        <dbReference type="Proteomes" id="UP001240777"/>
    </source>
</evidence>
<dbReference type="Proteomes" id="UP001177258">
    <property type="component" value="Unassembled WGS sequence"/>
</dbReference>
<feature type="chain" id="PRO_5041651372" description="tRNA_anti-like" evidence="1">
    <location>
        <begin position="20"/>
        <end position="129"/>
    </location>
</feature>
<feature type="signal peptide" evidence="1">
    <location>
        <begin position="1"/>
        <end position="19"/>
    </location>
</feature>
<evidence type="ECO:0000313" key="2">
    <source>
        <dbReference type="EMBL" id="MDO7252346.1"/>
    </source>
</evidence>